<protein>
    <submittedName>
        <fullName evidence="1">Uncharacterized protein</fullName>
    </submittedName>
</protein>
<proteinExistence type="predicted"/>
<gene>
    <name evidence="1" type="ORF">CCUR1050_LOCUS11583</name>
</gene>
<dbReference type="EMBL" id="HBEZ01020881">
    <property type="protein sequence ID" value="CAD8633902.1"/>
    <property type="molecule type" value="Transcribed_RNA"/>
</dbReference>
<evidence type="ECO:0000313" key="1">
    <source>
        <dbReference type="EMBL" id="CAD8633902.1"/>
    </source>
</evidence>
<name>A0A7S0M7V2_9CRYP</name>
<sequence>MKGSQYEQYDISLQQRWYKSVGKVTEFDCRDVAQGALQLPQPGTWSRRYLLEHVAKAFDLQVGRGESCQIPSLQCLVAAGLRNTLEVSASPQLLSLSRF</sequence>
<organism evidence="1">
    <name type="scientific">Cryptomonas curvata</name>
    <dbReference type="NCBI Taxonomy" id="233186"/>
    <lineage>
        <taxon>Eukaryota</taxon>
        <taxon>Cryptophyceae</taxon>
        <taxon>Cryptomonadales</taxon>
        <taxon>Cryptomonadaceae</taxon>
        <taxon>Cryptomonas</taxon>
    </lineage>
</organism>
<reference evidence="1" key="1">
    <citation type="submission" date="2021-01" db="EMBL/GenBank/DDBJ databases">
        <authorList>
            <person name="Corre E."/>
            <person name="Pelletier E."/>
            <person name="Niang G."/>
            <person name="Scheremetjew M."/>
            <person name="Finn R."/>
            <person name="Kale V."/>
            <person name="Holt S."/>
            <person name="Cochrane G."/>
            <person name="Meng A."/>
            <person name="Brown T."/>
            <person name="Cohen L."/>
        </authorList>
    </citation>
    <scope>NUCLEOTIDE SEQUENCE</scope>
    <source>
        <strain evidence="1">CCAP979/52</strain>
    </source>
</reference>
<dbReference type="AlphaFoldDB" id="A0A7S0M7V2"/>
<accession>A0A7S0M7V2</accession>